<dbReference type="AlphaFoldDB" id="A0A2I5TCW3"/>
<reference evidence="2" key="2">
    <citation type="submission" date="2013-09" db="EMBL/GenBank/DDBJ databases">
        <authorList>
            <person name="Wang G."/>
            <person name="Yang Y."/>
            <person name="Su Y."/>
        </authorList>
    </citation>
    <scope>NUCLEOTIDE SEQUENCE</scope>
    <source>
        <strain evidence="2">ATCC 39006</strain>
    </source>
</reference>
<proteinExistence type="predicted"/>
<accession>A0A2I5TCW3</accession>
<dbReference type="KEGG" id="serq:CWC46_05460"/>
<evidence type="ECO:0000313" key="3">
    <source>
        <dbReference type="Proteomes" id="UP000017700"/>
    </source>
</evidence>
<keyword evidence="3" id="KW-1185">Reference proteome</keyword>
<evidence type="ECO:0000313" key="1">
    <source>
        <dbReference type="EMBL" id="AUH02417.1"/>
    </source>
</evidence>
<gene>
    <name evidence="1" type="ORF">CWC46_05460</name>
    <name evidence="2" type="ORF">Ser39006_005465</name>
</gene>
<dbReference type="KEGG" id="sera:Ser39006_005465"/>
<protein>
    <submittedName>
        <fullName evidence="2">Uncharacterized protein</fullName>
    </submittedName>
</protein>
<dbReference type="Proteomes" id="UP000017700">
    <property type="component" value="Chromosome"/>
</dbReference>
<dbReference type="EMBL" id="CP025085">
    <property type="protein sequence ID" value="AUH02417.1"/>
    <property type="molecule type" value="Genomic_DNA"/>
</dbReference>
<reference evidence="2 3" key="1">
    <citation type="journal article" date="2013" name="Genome Announc.">
        <title>Draft genome sequence of Serratia sp. strain ATCC 39006, a model bacterium for analysis of the biosynthesis and regulation of prodigiosin, a carbapenem, and gas vesicles.</title>
        <authorList>
            <person name="Fineran P.C."/>
            <person name="Iglesias Cans M.C."/>
            <person name="Ramsay J.P."/>
            <person name="Wilf N.M."/>
            <person name="Cossyleon D."/>
            <person name="McNeil M.B."/>
            <person name="Williamson N.R."/>
            <person name="Monson R.E."/>
            <person name="Becher S.A."/>
            <person name="Stanton J.A."/>
            <person name="Brugger K."/>
            <person name="Brown S.D."/>
            <person name="Salmond G.P."/>
        </authorList>
    </citation>
    <scope>NUCLEOTIDE SEQUENCE [LARGE SCALE GENOMIC DNA]</scope>
    <source>
        <strain evidence="2">ATCC 39006</strain>
        <strain evidence="3">ATCC 39006 / SC 11482</strain>
    </source>
</reference>
<name>A0A2I5TCW3_SERS3</name>
<dbReference type="OrthoDB" id="6282430at2"/>
<dbReference type="Proteomes" id="UP000233778">
    <property type="component" value="Chromosome"/>
</dbReference>
<reference evidence="2" key="4">
    <citation type="submission" date="2017-11" db="EMBL/GenBank/DDBJ databases">
        <title>Complete genome sequence of Serratia sp. ATCC 39006.</title>
        <authorList>
            <person name="Hampton H.G."/>
            <person name="Jackson S.A."/>
            <person name="Jauregui R."/>
            <person name="Poulter G.T.M."/>
            <person name="Salmond G.P.C."/>
            <person name="Fineran P.C."/>
        </authorList>
    </citation>
    <scope>NUCLEOTIDE SEQUENCE</scope>
    <source>
        <strain evidence="2">ATCC 39006</strain>
    </source>
</reference>
<sequence>MSINGFHLSPILIHQLNEASVRADARDAGLSHNALKQEANKSLNQITGMLYYYNQKKYDAETPNTTDPDLLNRAKQATDFINGKDSNPFKGLSYTQLSLITYDNSGTFTMNERRAAWSEAYDQEQAWRKTIVTQARQEYNNTGKQTHFLQALLDNYHSLPAIEQVQYPVGYEAELQTRINQDSSDFSRESLFNFPSLLEMMIATMEGKLANDVDLVE</sequence>
<reference evidence="1 4" key="3">
    <citation type="submission" date="2017-11" db="EMBL/GenBank/DDBJ databases">
        <title>Complete genome sequence of Serratia sp. ATCC 39006 LacA.</title>
        <authorList>
            <person name="Hampton H.G."/>
            <person name="Jackson S.A."/>
            <person name="Jauregui R."/>
            <person name="Poulter G.T.M."/>
            <person name="Salmond G.P.C."/>
            <person name="Fineran P.C."/>
        </authorList>
    </citation>
    <scope>NUCLEOTIDE SEQUENCE [LARGE SCALE GENOMIC DNA]</scope>
    <source>
        <strain evidence="1 4">ATCC 39006</strain>
    </source>
</reference>
<evidence type="ECO:0000313" key="4">
    <source>
        <dbReference type="Proteomes" id="UP000233778"/>
    </source>
</evidence>
<dbReference type="EMBL" id="CP025084">
    <property type="protein sequence ID" value="AUH06737.1"/>
    <property type="molecule type" value="Genomic_DNA"/>
</dbReference>
<organism evidence="2 3">
    <name type="scientific">Serratia sp. (strain ATCC 39006)</name>
    <name type="common">Prodigiosinella confusarubida</name>
    <dbReference type="NCBI Taxonomy" id="104623"/>
    <lineage>
        <taxon>Bacteria</taxon>
        <taxon>Pseudomonadati</taxon>
        <taxon>Pseudomonadota</taxon>
        <taxon>Gammaproteobacteria</taxon>
        <taxon>Enterobacterales</taxon>
        <taxon>Pectobacteriaceae</taxon>
        <taxon>Prodigiosinella</taxon>
    </lineage>
</organism>
<evidence type="ECO:0000313" key="2">
    <source>
        <dbReference type="EMBL" id="AUH06737.1"/>
    </source>
</evidence>